<keyword evidence="2" id="KW-0808">Transferase</keyword>
<dbReference type="OrthoDB" id="1730291at2759"/>
<organism evidence="3 4">
    <name type="scientific">Rhamnella rubrinervis</name>
    <dbReference type="NCBI Taxonomy" id="2594499"/>
    <lineage>
        <taxon>Eukaryota</taxon>
        <taxon>Viridiplantae</taxon>
        <taxon>Streptophyta</taxon>
        <taxon>Embryophyta</taxon>
        <taxon>Tracheophyta</taxon>
        <taxon>Spermatophyta</taxon>
        <taxon>Magnoliopsida</taxon>
        <taxon>eudicotyledons</taxon>
        <taxon>Gunneridae</taxon>
        <taxon>Pentapetalae</taxon>
        <taxon>rosids</taxon>
        <taxon>fabids</taxon>
        <taxon>Rosales</taxon>
        <taxon>Rhamnaceae</taxon>
        <taxon>rhamnoid group</taxon>
        <taxon>Rhamneae</taxon>
        <taxon>Rhamnella</taxon>
    </lineage>
</organism>
<dbReference type="Gene3D" id="3.40.47.10">
    <property type="match status" value="1"/>
</dbReference>
<proteinExistence type="predicted"/>
<evidence type="ECO:0000313" key="4">
    <source>
        <dbReference type="Proteomes" id="UP000796880"/>
    </source>
</evidence>
<dbReference type="GO" id="GO:0004315">
    <property type="term" value="F:3-oxoacyl-[acyl-carrier-protein] synthase activity"/>
    <property type="evidence" value="ECO:0007669"/>
    <property type="project" value="UniProtKB-EC"/>
</dbReference>
<evidence type="ECO:0000256" key="1">
    <source>
        <dbReference type="ARBA" id="ARBA00013191"/>
    </source>
</evidence>
<gene>
    <name evidence="3" type="ORF">FNV43_RR07360</name>
</gene>
<reference evidence="3" key="1">
    <citation type="submission" date="2020-03" db="EMBL/GenBank/DDBJ databases">
        <title>A high-quality chromosome-level genome assembly of a woody plant with both climbing and erect habits, Rhamnella rubrinervis.</title>
        <authorList>
            <person name="Lu Z."/>
            <person name="Yang Y."/>
            <person name="Zhu X."/>
            <person name="Sun Y."/>
        </authorList>
    </citation>
    <scope>NUCLEOTIDE SEQUENCE</scope>
    <source>
        <strain evidence="3">BYM</strain>
        <tissue evidence="3">Leaf</tissue>
    </source>
</reference>
<dbReference type="GO" id="GO:0006633">
    <property type="term" value="P:fatty acid biosynthetic process"/>
    <property type="evidence" value="ECO:0007669"/>
    <property type="project" value="TreeGrafter"/>
</dbReference>
<dbReference type="Proteomes" id="UP000796880">
    <property type="component" value="Unassembled WGS sequence"/>
</dbReference>
<keyword evidence="4" id="KW-1185">Reference proteome</keyword>
<accession>A0A8K0MMW3</accession>
<dbReference type="InterPro" id="IPR016039">
    <property type="entry name" value="Thiolase-like"/>
</dbReference>
<protein>
    <recommendedName>
        <fullName evidence="1">beta-ketoacyl-[acyl-carrier-protein] synthase I</fullName>
        <ecNumber evidence="1">2.3.1.41</ecNumber>
    </recommendedName>
</protein>
<evidence type="ECO:0000256" key="2">
    <source>
        <dbReference type="ARBA" id="ARBA00022679"/>
    </source>
</evidence>
<dbReference type="EC" id="2.3.1.41" evidence="1"/>
<dbReference type="PANTHER" id="PTHR11712:SF297">
    <property type="entry name" value="3-OXOACYL-[ACYL-CARRIER-PROTEIN] SYNTHASE, MITOCHONDRIAL"/>
    <property type="match status" value="1"/>
</dbReference>
<comment type="caution">
    <text evidence="3">The sequence shown here is derived from an EMBL/GenBank/DDBJ whole genome shotgun (WGS) entry which is preliminary data.</text>
</comment>
<evidence type="ECO:0000313" key="3">
    <source>
        <dbReference type="EMBL" id="KAF3451265.1"/>
    </source>
</evidence>
<dbReference type="InterPro" id="IPR000794">
    <property type="entry name" value="Beta-ketoacyl_synthase"/>
</dbReference>
<dbReference type="PANTHER" id="PTHR11712">
    <property type="entry name" value="POLYKETIDE SYNTHASE-RELATED"/>
    <property type="match status" value="1"/>
</dbReference>
<dbReference type="GO" id="GO:0005739">
    <property type="term" value="C:mitochondrion"/>
    <property type="evidence" value="ECO:0007669"/>
    <property type="project" value="TreeGrafter"/>
</dbReference>
<sequence>MGLLTSKVAAVVPCRTNLGDFNEDLWLNSKEHRSIARFFGNALCAADKALKDAKWLPTDREAKKRTGVSIGGGTGSISDILDVAQMICEKSVFHPKDINQYGIWSHDTVIDVEIGTFSAALFDDYGGLVRNSRQ</sequence>
<name>A0A8K0MMW3_9ROSA</name>
<dbReference type="SUPFAM" id="SSF53901">
    <property type="entry name" value="Thiolase-like"/>
    <property type="match status" value="1"/>
</dbReference>
<dbReference type="AlphaFoldDB" id="A0A8K0MMW3"/>
<dbReference type="EMBL" id="VOIH02000003">
    <property type="protein sequence ID" value="KAF3451265.1"/>
    <property type="molecule type" value="Genomic_DNA"/>
</dbReference>